<dbReference type="EMBL" id="LSYS01006437">
    <property type="protein sequence ID" value="OPJ75361.1"/>
    <property type="molecule type" value="Genomic_DNA"/>
</dbReference>
<keyword evidence="2" id="KW-1185">Reference proteome</keyword>
<evidence type="ECO:0000313" key="2">
    <source>
        <dbReference type="Proteomes" id="UP000190648"/>
    </source>
</evidence>
<sequence length="115" mass="12853">MQFFANSLESLFGLHLIEALDGVLDRRLRNTTRRGTKPGLKQIFEHLQTVKLFVKCEGSTSVSLFQRWKKLLQPQQKIQNAADALQSVASLTCAPVTYTACVTTRSSKSLTPVQD</sequence>
<organism evidence="1 2">
    <name type="scientific">Patagioenas fasciata monilis</name>
    <dbReference type="NCBI Taxonomy" id="372326"/>
    <lineage>
        <taxon>Eukaryota</taxon>
        <taxon>Metazoa</taxon>
        <taxon>Chordata</taxon>
        <taxon>Craniata</taxon>
        <taxon>Vertebrata</taxon>
        <taxon>Euteleostomi</taxon>
        <taxon>Archelosauria</taxon>
        <taxon>Archosauria</taxon>
        <taxon>Dinosauria</taxon>
        <taxon>Saurischia</taxon>
        <taxon>Theropoda</taxon>
        <taxon>Coelurosauria</taxon>
        <taxon>Aves</taxon>
        <taxon>Neognathae</taxon>
        <taxon>Neoaves</taxon>
        <taxon>Columbimorphae</taxon>
        <taxon>Columbiformes</taxon>
        <taxon>Columbidae</taxon>
        <taxon>Patagioenas</taxon>
    </lineage>
</organism>
<evidence type="ECO:0000313" key="1">
    <source>
        <dbReference type="EMBL" id="OPJ75361.1"/>
    </source>
</evidence>
<proteinExistence type="predicted"/>
<dbReference type="AlphaFoldDB" id="A0A1V4JT61"/>
<protein>
    <submittedName>
        <fullName evidence="1">Uncharacterized protein</fullName>
    </submittedName>
</protein>
<dbReference type="Proteomes" id="UP000190648">
    <property type="component" value="Unassembled WGS sequence"/>
</dbReference>
<comment type="caution">
    <text evidence="1">The sequence shown here is derived from an EMBL/GenBank/DDBJ whole genome shotgun (WGS) entry which is preliminary data.</text>
</comment>
<reference evidence="1 2" key="1">
    <citation type="submission" date="2016-02" db="EMBL/GenBank/DDBJ databases">
        <title>Band-tailed pigeon sequencing and assembly.</title>
        <authorList>
            <person name="Soares A.E."/>
            <person name="Novak B.J."/>
            <person name="Rice E.S."/>
            <person name="O'Connell B."/>
            <person name="Chang D."/>
            <person name="Weber S."/>
            <person name="Shapiro B."/>
        </authorList>
    </citation>
    <scope>NUCLEOTIDE SEQUENCE [LARGE SCALE GENOMIC DNA]</scope>
    <source>
        <strain evidence="1">BTP2013</strain>
        <tissue evidence="1">Blood</tissue>
    </source>
</reference>
<accession>A0A1V4JT61</accession>
<gene>
    <name evidence="1" type="ORF">AV530_007857</name>
</gene>
<name>A0A1V4JT61_PATFA</name>